<evidence type="ECO:0000256" key="1">
    <source>
        <dbReference type="ARBA" id="ARBA00005028"/>
    </source>
</evidence>
<name>A0A1H9B232_9BACI</name>
<dbReference type="InterPro" id="IPR014718">
    <property type="entry name" value="GH-type_carb-bd"/>
</dbReference>
<protein>
    <recommendedName>
        <fullName evidence="5">Aldose 1-epimerase</fullName>
        <ecNumber evidence="5">5.1.3.3</ecNumber>
    </recommendedName>
</protein>
<dbReference type="Pfam" id="PF01263">
    <property type="entry name" value="Aldose_epim"/>
    <property type="match status" value="1"/>
</dbReference>
<evidence type="ECO:0000256" key="5">
    <source>
        <dbReference type="PIRNR" id="PIRNR005096"/>
    </source>
</evidence>
<evidence type="ECO:0000256" key="2">
    <source>
        <dbReference type="ARBA" id="ARBA00006206"/>
    </source>
</evidence>
<dbReference type="InterPro" id="IPR011013">
    <property type="entry name" value="Gal_mutarotase_sf_dom"/>
</dbReference>
<accession>A0A1H9B232</accession>
<dbReference type="PANTHER" id="PTHR10091">
    <property type="entry name" value="ALDOSE-1-EPIMERASE"/>
    <property type="match status" value="1"/>
</dbReference>
<reference evidence="6 7" key="1">
    <citation type="submission" date="2016-10" db="EMBL/GenBank/DDBJ databases">
        <authorList>
            <person name="Varghese N."/>
            <person name="Submissions S."/>
        </authorList>
    </citation>
    <scope>NUCLEOTIDE SEQUENCE [LARGE SCALE GENOMIC DNA]</scope>
    <source>
        <strain evidence="6 7">CGMCC 1.7734</strain>
    </source>
</reference>
<sequence>MKITTQNINPNEHITWQLYTLSNDNQMEVSILNYGGTITEIRTPDRNGNIENVVLGFNNYQDYIKNPAFFGAIIGRVAGRIKDATFQADNQSYKLTANDGDNHLHGGATAFHHALWESSPFETETSVGVKLSHESPDGDDGYPGNVHAEVTYELNNENQLIITYNATTDRTTPLALTNHTYFNLSGDLKDTIENHNVTMRSSQFAELDEYLIPTGKKLNVKNTPFDFASGRKIKHGIYSTHLQNKIVGNGYDHYFFLEKPNQSDVTVKEKKSGRTLTINTDEPGMVMYTSNNLDAGLELNERVSERYLGLCLETQKHPASLIYDDFPSILLHPEEKYHSKTSFTFG</sequence>
<keyword evidence="7" id="KW-1185">Reference proteome</keyword>
<dbReference type="PANTHER" id="PTHR10091:SF0">
    <property type="entry name" value="GALACTOSE MUTAROTASE"/>
    <property type="match status" value="1"/>
</dbReference>
<keyword evidence="3 5" id="KW-0413">Isomerase</keyword>
<proteinExistence type="inferred from homology"/>
<evidence type="ECO:0000313" key="6">
    <source>
        <dbReference type="EMBL" id="SEP82787.1"/>
    </source>
</evidence>
<dbReference type="EMBL" id="FOEH01000001">
    <property type="protein sequence ID" value="SEP82787.1"/>
    <property type="molecule type" value="Genomic_DNA"/>
</dbReference>
<comment type="catalytic activity">
    <reaction evidence="5">
        <text>alpha-D-glucose = beta-D-glucose</text>
        <dbReference type="Rhea" id="RHEA:10264"/>
        <dbReference type="ChEBI" id="CHEBI:15903"/>
        <dbReference type="ChEBI" id="CHEBI:17925"/>
        <dbReference type="EC" id="5.1.3.3"/>
    </reaction>
</comment>
<dbReference type="RefSeq" id="WP_092502722.1">
    <property type="nucleotide sequence ID" value="NZ_FOEH01000001.1"/>
</dbReference>
<organism evidence="6 7">
    <name type="scientific">Virgibacillus subterraneus</name>
    <dbReference type="NCBI Taxonomy" id="621109"/>
    <lineage>
        <taxon>Bacteria</taxon>
        <taxon>Bacillati</taxon>
        <taxon>Bacillota</taxon>
        <taxon>Bacilli</taxon>
        <taxon>Bacillales</taxon>
        <taxon>Bacillaceae</taxon>
        <taxon>Virgibacillus</taxon>
    </lineage>
</organism>
<keyword evidence="4 5" id="KW-0119">Carbohydrate metabolism</keyword>
<evidence type="ECO:0000256" key="4">
    <source>
        <dbReference type="ARBA" id="ARBA00023277"/>
    </source>
</evidence>
<dbReference type="Proteomes" id="UP000198733">
    <property type="component" value="Unassembled WGS sequence"/>
</dbReference>
<dbReference type="InterPro" id="IPR047215">
    <property type="entry name" value="Galactose_mutarotase-like"/>
</dbReference>
<dbReference type="InterPro" id="IPR015443">
    <property type="entry name" value="Aldose_1-epimerase"/>
</dbReference>
<dbReference type="NCBIfam" id="NF008277">
    <property type="entry name" value="PRK11055.1"/>
    <property type="match status" value="1"/>
</dbReference>
<dbReference type="EC" id="5.1.3.3" evidence="5"/>
<dbReference type="SUPFAM" id="SSF74650">
    <property type="entry name" value="Galactose mutarotase-like"/>
    <property type="match status" value="1"/>
</dbReference>
<dbReference type="Gene3D" id="2.70.98.10">
    <property type="match status" value="1"/>
</dbReference>
<gene>
    <name evidence="6" type="ORF">SAMN05216232_1007</name>
</gene>
<comment type="caution">
    <text evidence="6">The sequence shown here is derived from an EMBL/GenBank/DDBJ whole genome shotgun (WGS) entry which is preliminary data.</text>
</comment>
<evidence type="ECO:0000256" key="3">
    <source>
        <dbReference type="ARBA" id="ARBA00023235"/>
    </source>
</evidence>
<evidence type="ECO:0000313" key="7">
    <source>
        <dbReference type="Proteomes" id="UP000198733"/>
    </source>
</evidence>
<dbReference type="PIRSF" id="PIRSF005096">
    <property type="entry name" value="GALM"/>
    <property type="match status" value="1"/>
</dbReference>
<comment type="similarity">
    <text evidence="2 5">Belongs to the aldose epimerase family.</text>
</comment>
<comment type="pathway">
    <text evidence="1 5">Carbohydrate metabolism; hexose metabolism.</text>
</comment>
<dbReference type="CDD" id="cd09019">
    <property type="entry name" value="galactose_mutarotase_like"/>
    <property type="match status" value="1"/>
</dbReference>
<dbReference type="InterPro" id="IPR008183">
    <property type="entry name" value="Aldose_1/G6P_1-epimerase"/>
</dbReference>